<dbReference type="OrthoDB" id="6133115at2759"/>
<evidence type="ECO:0000313" key="1">
    <source>
        <dbReference type="EMBL" id="KAH0966097.1"/>
    </source>
</evidence>
<gene>
    <name evidence="1" type="ORF">HRG_04113</name>
</gene>
<accession>A0A9P8N3V4</accession>
<sequence length="242" mass="27660">MPEAPRGGTEPQIATLVVRSVSEFKTLILALKDRRTQIPIASSHLARFKLWAGSLGAHRPSGSRSLEYRLRDASFIRNHIISLLRDLYRTIDEGTSAAEGTNLEVGRNESLDSIDGELVEYFQHDEKSGSDIDQILEEIGHVVDCLLRLSITISNPAPHDQFKSRVGLGTAEIFQDWYMKHVLEKFTQVDTKRVERLGRAMARRHLYFKYREDHSNKLAEGLDSDKPDNYEHKTWLEKTCLQ</sequence>
<comment type="caution">
    <text evidence="1">The sequence shown here is derived from an EMBL/GenBank/DDBJ whole genome shotgun (WGS) entry which is preliminary data.</text>
</comment>
<dbReference type="RefSeq" id="XP_044723610.1">
    <property type="nucleotide sequence ID" value="XM_044862584.1"/>
</dbReference>
<keyword evidence="2" id="KW-1185">Reference proteome</keyword>
<evidence type="ECO:0000313" key="2">
    <source>
        <dbReference type="Proteomes" id="UP000824596"/>
    </source>
</evidence>
<protein>
    <submittedName>
        <fullName evidence="1">Uncharacterized protein</fullName>
    </submittedName>
</protein>
<dbReference type="AlphaFoldDB" id="A0A9P8N3V4"/>
<dbReference type="GeneID" id="68353242"/>
<proteinExistence type="predicted"/>
<dbReference type="EMBL" id="JAIZPD010000003">
    <property type="protein sequence ID" value="KAH0966097.1"/>
    <property type="molecule type" value="Genomic_DNA"/>
</dbReference>
<dbReference type="PANTHER" id="PTHR35391">
    <property type="entry name" value="C2H2-TYPE DOMAIN-CONTAINING PROTEIN-RELATED"/>
    <property type="match status" value="1"/>
</dbReference>
<name>A0A9P8N3V4_9HYPO</name>
<dbReference type="PANTHER" id="PTHR35391:SF7">
    <property type="entry name" value="C2H2-TYPE DOMAIN-CONTAINING PROTEIN"/>
    <property type="match status" value="1"/>
</dbReference>
<reference evidence="1" key="1">
    <citation type="submission" date="2021-09" db="EMBL/GenBank/DDBJ databases">
        <title>A high-quality genome of the endoparasitic fungus Hirsutella rhossiliensis with a comparison of Hirsutella genomes reveals transposable elements contributing to genome size variation.</title>
        <authorList>
            <person name="Lin R."/>
            <person name="Jiao Y."/>
            <person name="Sun X."/>
            <person name="Ling J."/>
            <person name="Xie B."/>
            <person name="Cheng X."/>
        </authorList>
    </citation>
    <scope>NUCLEOTIDE SEQUENCE</scope>
    <source>
        <strain evidence="1">HR02</strain>
    </source>
</reference>
<organism evidence="1 2">
    <name type="scientific">Hirsutella rhossiliensis</name>
    <dbReference type="NCBI Taxonomy" id="111463"/>
    <lineage>
        <taxon>Eukaryota</taxon>
        <taxon>Fungi</taxon>
        <taxon>Dikarya</taxon>
        <taxon>Ascomycota</taxon>
        <taxon>Pezizomycotina</taxon>
        <taxon>Sordariomycetes</taxon>
        <taxon>Hypocreomycetidae</taxon>
        <taxon>Hypocreales</taxon>
        <taxon>Ophiocordycipitaceae</taxon>
        <taxon>Hirsutella</taxon>
    </lineage>
</organism>
<dbReference type="Proteomes" id="UP000824596">
    <property type="component" value="Unassembled WGS sequence"/>
</dbReference>